<dbReference type="KEGG" id="str:Sterm_1365"/>
<reference evidence="4" key="1">
    <citation type="submission" date="2009-09" db="EMBL/GenBank/DDBJ databases">
        <title>The complete chromosome of Sebaldella termitidis ATCC 33386.</title>
        <authorList>
            <consortium name="US DOE Joint Genome Institute (JGI-PGF)"/>
            <person name="Lucas S."/>
            <person name="Copeland A."/>
            <person name="Lapidus A."/>
            <person name="Glavina del Rio T."/>
            <person name="Dalin E."/>
            <person name="Tice H."/>
            <person name="Bruce D."/>
            <person name="Goodwin L."/>
            <person name="Pitluck S."/>
            <person name="Kyrpides N."/>
            <person name="Mavromatis K."/>
            <person name="Ivanova N."/>
            <person name="Mikhailova N."/>
            <person name="Sims D."/>
            <person name="Meincke L."/>
            <person name="Brettin T."/>
            <person name="Detter J.C."/>
            <person name="Han C."/>
            <person name="Larimer F."/>
            <person name="Land M."/>
            <person name="Hauser L."/>
            <person name="Markowitz V."/>
            <person name="Cheng J.F."/>
            <person name="Hugenholtz P."/>
            <person name="Woyke T."/>
            <person name="Wu D."/>
            <person name="Eisen J.A."/>
        </authorList>
    </citation>
    <scope>NUCLEOTIDE SEQUENCE [LARGE SCALE GENOMIC DNA]</scope>
    <source>
        <strain evidence="4">ATCC 33386 / NCTC 11300</strain>
    </source>
</reference>
<evidence type="ECO:0000313" key="3">
    <source>
        <dbReference type="EMBL" id="ACZ08230.1"/>
    </source>
</evidence>
<feature type="domain" description="YcxB-like C-terminal" evidence="2">
    <location>
        <begin position="102"/>
        <end position="154"/>
    </location>
</feature>
<proteinExistence type="predicted"/>
<dbReference type="Proteomes" id="UP000000845">
    <property type="component" value="Chromosome"/>
</dbReference>
<keyword evidence="1" id="KW-1133">Transmembrane helix</keyword>
<protein>
    <recommendedName>
        <fullName evidence="2">YcxB-like C-terminal domain-containing protein</fullName>
    </recommendedName>
</protein>
<keyword evidence="1" id="KW-0472">Membrane</keyword>
<gene>
    <name evidence="3" type="ordered locus">Sterm_1365</name>
</gene>
<sequence length="176" mass="20448">MNIEIKKLSFKDYVISRVEMEKIKLLISLGVIWAYVIYDMESKGNGAGLQTILKEYTLPALVLSLGINIFVYLVVYFFSYKKALKESGVIKAQVTDNYLKNFYFFGDKSKQAMRKYSEFNKIYERRSGFYFNLIGRITFFIPKKGMTDEEVEYVSSVISKNNKAAKAKQTKPKKKK</sequence>
<feature type="transmembrane region" description="Helical" evidence="1">
    <location>
        <begin position="21"/>
        <end position="38"/>
    </location>
</feature>
<keyword evidence="1" id="KW-0812">Transmembrane</keyword>
<dbReference type="HOGENOM" id="CLU_1524110_0_0_0"/>
<dbReference type="STRING" id="526218.Sterm_1365"/>
<organism evidence="3 4">
    <name type="scientific">Sebaldella termitidis (strain ATCC 33386 / NCTC 11300)</name>
    <dbReference type="NCBI Taxonomy" id="526218"/>
    <lineage>
        <taxon>Bacteria</taxon>
        <taxon>Fusobacteriati</taxon>
        <taxon>Fusobacteriota</taxon>
        <taxon>Fusobacteriia</taxon>
        <taxon>Fusobacteriales</taxon>
        <taxon>Leptotrichiaceae</taxon>
        <taxon>Sebaldella</taxon>
    </lineage>
</organism>
<dbReference type="RefSeq" id="WP_012860826.1">
    <property type="nucleotide sequence ID" value="NC_013517.1"/>
</dbReference>
<dbReference type="Pfam" id="PF14317">
    <property type="entry name" value="YcxB"/>
    <property type="match status" value="1"/>
</dbReference>
<evidence type="ECO:0000259" key="2">
    <source>
        <dbReference type="Pfam" id="PF14317"/>
    </source>
</evidence>
<accession>D1AHJ6</accession>
<reference evidence="3 4" key="2">
    <citation type="journal article" date="2010" name="Stand. Genomic Sci.">
        <title>Complete genome sequence of Sebaldella termitidis type strain (NCTC 11300).</title>
        <authorList>
            <person name="Harmon-Smith M."/>
            <person name="Celia L."/>
            <person name="Chertkov O."/>
            <person name="Lapidus A."/>
            <person name="Copeland A."/>
            <person name="Glavina Del Rio T."/>
            <person name="Nolan M."/>
            <person name="Lucas S."/>
            <person name="Tice H."/>
            <person name="Cheng J.F."/>
            <person name="Han C."/>
            <person name="Detter J.C."/>
            <person name="Bruce D."/>
            <person name="Goodwin L."/>
            <person name="Pitluck S."/>
            <person name="Pati A."/>
            <person name="Liolios K."/>
            <person name="Ivanova N."/>
            <person name="Mavromatis K."/>
            <person name="Mikhailova N."/>
            <person name="Chen A."/>
            <person name="Palaniappan K."/>
            <person name="Land M."/>
            <person name="Hauser L."/>
            <person name="Chang Y.J."/>
            <person name="Jeffries C.D."/>
            <person name="Brettin T."/>
            <person name="Goker M."/>
            <person name="Beck B."/>
            <person name="Bristow J."/>
            <person name="Eisen J.A."/>
            <person name="Markowitz V."/>
            <person name="Hugenholtz P."/>
            <person name="Kyrpides N.C."/>
            <person name="Klenk H.P."/>
            <person name="Chen F."/>
        </authorList>
    </citation>
    <scope>NUCLEOTIDE SEQUENCE [LARGE SCALE GENOMIC DNA]</scope>
    <source>
        <strain evidence="4">ATCC 33386 / NCTC 11300</strain>
    </source>
</reference>
<name>D1AHJ6_SEBTE</name>
<dbReference type="InterPro" id="IPR025588">
    <property type="entry name" value="YcxB-like_C"/>
</dbReference>
<keyword evidence="4" id="KW-1185">Reference proteome</keyword>
<feature type="transmembrane region" description="Helical" evidence="1">
    <location>
        <begin position="58"/>
        <end position="78"/>
    </location>
</feature>
<evidence type="ECO:0000256" key="1">
    <source>
        <dbReference type="SAM" id="Phobius"/>
    </source>
</evidence>
<dbReference type="EMBL" id="CP001739">
    <property type="protein sequence ID" value="ACZ08230.1"/>
    <property type="molecule type" value="Genomic_DNA"/>
</dbReference>
<evidence type="ECO:0000313" key="4">
    <source>
        <dbReference type="Proteomes" id="UP000000845"/>
    </source>
</evidence>
<dbReference type="AlphaFoldDB" id="D1AHJ6"/>